<keyword evidence="5 8" id="KW-0694">RNA-binding</keyword>
<organism evidence="13 14">
    <name type="scientific">Candidatus Faecivivens stercoripullorum</name>
    <dbReference type="NCBI Taxonomy" id="2840805"/>
    <lineage>
        <taxon>Bacteria</taxon>
        <taxon>Bacillati</taxon>
        <taxon>Bacillota</taxon>
        <taxon>Clostridia</taxon>
        <taxon>Eubacteriales</taxon>
        <taxon>Oscillospiraceae</taxon>
        <taxon>Oscillospiraceae incertae sedis</taxon>
        <taxon>Candidatus Faecivivens</taxon>
    </lineage>
</organism>
<keyword evidence="8" id="KW-0699">rRNA-binding</keyword>
<protein>
    <recommendedName>
        <fullName evidence="2 8">GTPase Era</fullName>
    </recommendedName>
</protein>
<dbReference type="NCBIfam" id="TIGR00436">
    <property type="entry name" value="era"/>
    <property type="match status" value="1"/>
</dbReference>
<evidence type="ECO:0000313" key="14">
    <source>
        <dbReference type="Proteomes" id="UP000824160"/>
    </source>
</evidence>
<feature type="region of interest" description="G5" evidence="9">
    <location>
        <begin position="153"/>
        <end position="155"/>
    </location>
</feature>
<dbReference type="InterPro" id="IPR027417">
    <property type="entry name" value="P-loop_NTPase"/>
</dbReference>
<evidence type="ECO:0000256" key="8">
    <source>
        <dbReference type="HAMAP-Rule" id="MF_00367"/>
    </source>
</evidence>
<dbReference type="PROSITE" id="PS50823">
    <property type="entry name" value="KH_TYPE_2"/>
    <property type="match status" value="1"/>
</dbReference>
<dbReference type="NCBIfam" id="NF000908">
    <property type="entry name" value="PRK00089.1"/>
    <property type="match status" value="1"/>
</dbReference>
<dbReference type="PANTHER" id="PTHR42698">
    <property type="entry name" value="GTPASE ERA"/>
    <property type="match status" value="1"/>
</dbReference>
<dbReference type="Pfam" id="PF07650">
    <property type="entry name" value="KH_2"/>
    <property type="match status" value="1"/>
</dbReference>
<evidence type="ECO:0000256" key="5">
    <source>
        <dbReference type="ARBA" id="ARBA00022884"/>
    </source>
</evidence>
<feature type="binding site" evidence="8">
    <location>
        <begin position="15"/>
        <end position="22"/>
    </location>
    <ligand>
        <name>GTP</name>
        <dbReference type="ChEBI" id="CHEBI:37565"/>
    </ligand>
</feature>
<dbReference type="GO" id="GO:0003924">
    <property type="term" value="F:GTPase activity"/>
    <property type="evidence" value="ECO:0007669"/>
    <property type="project" value="UniProtKB-UniRule"/>
</dbReference>
<feature type="domain" description="KH type-2" evidence="11">
    <location>
        <begin position="197"/>
        <end position="284"/>
    </location>
</feature>
<reference evidence="13" key="2">
    <citation type="journal article" date="2021" name="PeerJ">
        <title>Extensive microbial diversity within the chicken gut microbiome revealed by metagenomics and culture.</title>
        <authorList>
            <person name="Gilroy R."/>
            <person name="Ravi A."/>
            <person name="Getino M."/>
            <person name="Pursley I."/>
            <person name="Horton D.L."/>
            <person name="Alikhan N.F."/>
            <person name="Baker D."/>
            <person name="Gharbi K."/>
            <person name="Hall N."/>
            <person name="Watson M."/>
            <person name="Adriaenssens E.M."/>
            <person name="Foster-Nyarko E."/>
            <person name="Jarju S."/>
            <person name="Secka A."/>
            <person name="Antonio M."/>
            <person name="Oren A."/>
            <person name="Chaudhuri R.R."/>
            <person name="La Ragione R."/>
            <person name="Hildebrand F."/>
            <person name="Pallen M.J."/>
        </authorList>
    </citation>
    <scope>NUCLEOTIDE SEQUENCE</scope>
    <source>
        <strain evidence="13">ChiBcec7-5410</strain>
    </source>
</reference>
<proteinExistence type="inferred from homology"/>
<feature type="domain" description="Era-type G" evidence="12">
    <location>
        <begin position="7"/>
        <end position="174"/>
    </location>
</feature>
<dbReference type="EMBL" id="DVLW01000254">
    <property type="protein sequence ID" value="HIT95367.1"/>
    <property type="molecule type" value="Genomic_DNA"/>
</dbReference>
<feature type="binding site" evidence="8">
    <location>
        <begin position="124"/>
        <end position="127"/>
    </location>
    <ligand>
        <name>GTP</name>
        <dbReference type="ChEBI" id="CHEBI:37565"/>
    </ligand>
</feature>
<dbReference type="PRINTS" id="PR00326">
    <property type="entry name" value="GTP1OBG"/>
</dbReference>
<dbReference type="HAMAP" id="MF_00367">
    <property type="entry name" value="GTPase_Era"/>
    <property type="match status" value="1"/>
</dbReference>
<feature type="region of interest" description="G3" evidence="9">
    <location>
        <begin position="62"/>
        <end position="65"/>
    </location>
</feature>
<dbReference type="FunFam" id="3.40.50.300:FF:000094">
    <property type="entry name" value="GTPase Era"/>
    <property type="match status" value="1"/>
</dbReference>
<evidence type="ECO:0000256" key="9">
    <source>
        <dbReference type="PROSITE-ProRule" id="PRU01050"/>
    </source>
</evidence>
<keyword evidence="7 8" id="KW-0472">Membrane</keyword>
<keyword evidence="8" id="KW-0963">Cytoplasm</keyword>
<dbReference type="InterPro" id="IPR015946">
    <property type="entry name" value="KH_dom-like_a/b"/>
</dbReference>
<dbReference type="GO" id="GO:0070181">
    <property type="term" value="F:small ribosomal subunit rRNA binding"/>
    <property type="evidence" value="ECO:0007669"/>
    <property type="project" value="UniProtKB-UniRule"/>
</dbReference>
<reference evidence="13" key="1">
    <citation type="submission" date="2020-10" db="EMBL/GenBank/DDBJ databases">
        <authorList>
            <person name="Gilroy R."/>
        </authorList>
    </citation>
    <scope>NUCLEOTIDE SEQUENCE</scope>
    <source>
        <strain evidence="13">ChiBcec7-5410</strain>
    </source>
</reference>
<dbReference type="SUPFAM" id="SSF52540">
    <property type="entry name" value="P-loop containing nucleoside triphosphate hydrolases"/>
    <property type="match status" value="1"/>
</dbReference>
<dbReference type="NCBIfam" id="TIGR00231">
    <property type="entry name" value="small_GTP"/>
    <property type="match status" value="1"/>
</dbReference>
<dbReference type="GO" id="GO:0000028">
    <property type="term" value="P:ribosomal small subunit assembly"/>
    <property type="evidence" value="ECO:0007669"/>
    <property type="project" value="TreeGrafter"/>
</dbReference>
<dbReference type="CDD" id="cd22534">
    <property type="entry name" value="KH-II_Era"/>
    <property type="match status" value="1"/>
</dbReference>
<evidence type="ECO:0000256" key="6">
    <source>
        <dbReference type="ARBA" id="ARBA00023134"/>
    </source>
</evidence>
<evidence type="ECO:0000256" key="7">
    <source>
        <dbReference type="ARBA" id="ARBA00023136"/>
    </source>
</evidence>
<dbReference type="SUPFAM" id="SSF54814">
    <property type="entry name" value="Prokaryotic type KH domain (KH-domain type II)"/>
    <property type="match status" value="1"/>
</dbReference>
<dbReference type="InterPro" id="IPR006073">
    <property type="entry name" value="GTP-bd"/>
</dbReference>
<evidence type="ECO:0000259" key="11">
    <source>
        <dbReference type="PROSITE" id="PS50823"/>
    </source>
</evidence>
<dbReference type="InterPro" id="IPR005662">
    <property type="entry name" value="GTPase_Era-like"/>
</dbReference>
<dbReference type="PANTHER" id="PTHR42698:SF1">
    <property type="entry name" value="GTPASE ERA, MITOCHONDRIAL"/>
    <property type="match status" value="1"/>
</dbReference>
<keyword evidence="3 8" id="KW-0690">Ribosome biogenesis</keyword>
<comment type="function">
    <text evidence="8">An essential GTPase that binds both GDP and GTP, with rapid nucleotide exchange. Plays a role in 16S rRNA processing and 30S ribosomal subunit biogenesis and possibly also in cell cycle regulation and energy metabolism.</text>
</comment>
<feature type="region of interest" description="G2" evidence="9">
    <location>
        <begin position="41"/>
        <end position="45"/>
    </location>
</feature>
<keyword evidence="6 8" id="KW-0342">GTP-binding</keyword>
<gene>
    <name evidence="8 13" type="primary">era</name>
    <name evidence="13" type="ORF">IAC43_09290</name>
</gene>
<feature type="binding site" evidence="8">
    <location>
        <begin position="62"/>
        <end position="66"/>
    </location>
    <ligand>
        <name>GTP</name>
        <dbReference type="ChEBI" id="CHEBI:37565"/>
    </ligand>
</feature>
<dbReference type="CDD" id="cd04163">
    <property type="entry name" value="Era"/>
    <property type="match status" value="1"/>
</dbReference>
<accession>A0A9D1KTM4</accession>
<dbReference type="InterPro" id="IPR009019">
    <property type="entry name" value="KH_sf_prok-type"/>
</dbReference>
<evidence type="ECO:0000256" key="4">
    <source>
        <dbReference type="ARBA" id="ARBA00022741"/>
    </source>
</evidence>
<comment type="caution">
    <text evidence="13">The sequence shown here is derived from an EMBL/GenBank/DDBJ whole genome shotgun (WGS) entry which is preliminary data.</text>
</comment>
<comment type="similarity">
    <text evidence="1 8 9 10">Belongs to the TRAFAC class TrmE-Era-EngA-EngB-Septin-like GTPase superfamily. Era GTPase family.</text>
</comment>
<comment type="subcellular location">
    <subcellularLocation>
        <location evidence="8">Cytoplasm</location>
    </subcellularLocation>
    <subcellularLocation>
        <location evidence="8">Cell membrane</location>
        <topology evidence="8">Peripheral membrane protein</topology>
    </subcellularLocation>
</comment>
<evidence type="ECO:0000256" key="3">
    <source>
        <dbReference type="ARBA" id="ARBA00022517"/>
    </source>
</evidence>
<evidence type="ECO:0000256" key="2">
    <source>
        <dbReference type="ARBA" id="ARBA00020484"/>
    </source>
</evidence>
<dbReference type="InterPro" id="IPR004044">
    <property type="entry name" value="KH_dom_type_2"/>
</dbReference>
<comment type="subunit">
    <text evidence="8">Monomer.</text>
</comment>
<dbReference type="InterPro" id="IPR005225">
    <property type="entry name" value="Small_GTP-bd"/>
</dbReference>
<feature type="region of interest" description="G4" evidence="9">
    <location>
        <begin position="124"/>
        <end position="127"/>
    </location>
</feature>
<keyword evidence="4 8" id="KW-0547">Nucleotide-binding</keyword>
<dbReference type="PROSITE" id="PS51713">
    <property type="entry name" value="G_ERA"/>
    <property type="match status" value="1"/>
</dbReference>
<dbReference type="GO" id="GO:0043024">
    <property type="term" value="F:ribosomal small subunit binding"/>
    <property type="evidence" value="ECO:0007669"/>
    <property type="project" value="TreeGrafter"/>
</dbReference>
<evidence type="ECO:0000259" key="12">
    <source>
        <dbReference type="PROSITE" id="PS51713"/>
    </source>
</evidence>
<keyword evidence="8" id="KW-1003">Cell membrane</keyword>
<dbReference type="AlphaFoldDB" id="A0A9D1KTM4"/>
<dbReference type="GO" id="GO:0005829">
    <property type="term" value="C:cytosol"/>
    <property type="evidence" value="ECO:0007669"/>
    <property type="project" value="TreeGrafter"/>
</dbReference>
<dbReference type="Proteomes" id="UP000824160">
    <property type="component" value="Unassembled WGS sequence"/>
</dbReference>
<evidence type="ECO:0000256" key="10">
    <source>
        <dbReference type="RuleBase" id="RU003761"/>
    </source>
</evidence>
<dbReference type="InterPro" id="IPR030388">
    <property type="entry name" value="G_ERA_dom"/>
</dbReference>
<feature type="region of interest" description="G1" evidence="9">
    <location>
        <begin position="15"/>
        <end position="22"/>
    </location>
</feature>
<dbReference type="Gene3D" id="3.40.50.300">
    <property type="entry name" value="P-loop containing nucleotide triphosphate hydrolases"/>
    <property type="match status" value="1"/>
</dbReference>
<evidence type="ECO:0000256" key="1">
    <source>
        <dbReference type="ARBA" id="ARBA00007921"/>
    </source>
</evidence>
<dbReference type="GO" id="GO:0005525">
    <property type="term" value="F:GTP binding"/>
    <property type="evidence" value="ECO:0007669"/>
    <property type="project" value="UniProtKB-UniRule"/>
</dbReference>
<sequence>MNHTATKSGFVAIVGKPNVGKSSLMNALLGEKIAIVSSKPQTTRTRILGVLTDDNTQLCFLDTPGFHKPKTKLSGHMNNVVKNSIGEVDVVLFLVEPMGAMNEQELELIENFKARKLPVILVVNKIDLIDKEQILQRIAEVSALFPFTAVVPVSVTGNNGVSLVLDELKKACPEGPFYFPEDTLTDQPERIIAAEVIREKILRNMRDEVPHGTAVVIEKMRERENNPEILDIEATIYCERDSHKGMIIGKGGQMLKKISTDARNELEAFLDTRINLKTWVKVRNDWRNDERSIRSVGLNYDDGE</sequence>
<evidence type="ECO:0000313" key="13">
    <source>
        <dbReference type="EMBL" id="HIT95367.1"/>
    </source>
</evidence>
<dbReference type="Gene3D" id="3.30.300.20">
    <property type="match status" value="1"/>
</dbReference>
<dbReference type="FunFam" id="3.30.300.20:FF:000003">
    <property type="entry name" value="GTPase Era"/>
    <property type="match status" value="1"/>
</dbReference>
<dbReference type="GO" id="GO:0005886">
    <property type="term" value="C:plasma membrane"/>
    <property type="evidence" value="ECO:0007669"/>
    <property type="project" value="UniProtKB-SubCell"/>
</dbReference>
<dbReference type="Pfam" id="PF01926">
    <property type="entry name" value="MMR_HSR1"/>
    <property type="match status" value="1"/>
</dbReference>
<name>A0A9D1KTM4_9FIRM</name>